<dbReference type="EMBL" id="JATN01000312">
    <property type="protein sequence ID" value="EUC65122.1"/>
    <property type="molecule type" value="Genomic_DNA"/>
</dbReference>
<protein>
    <submittedName>
        <fullName evidence="4">Lipase/esterase</fullName>
    </submittedName>
</protein>
<evidence type="ECO:0000313" key="5">
    <source>
        <dbReference type="Proteomes" id="UP000030108"/>
    </source>
</evidence>
<accession>X8JMU3</accession>
<dbReference type="Gene3D" id="3.40.50.1820">
    <property type="entry name" value="alpha/beta hydrolase"/>
    <property type="match status" value="1"/>
</dbReference>
<name>X8JMU3_9AGAM</name>
<dbReference type="PROSITE" id="PS01173">
    <property type="entry name" value="LIPASE_GDXG_HIS"/>
    <property type="match status" value="1"/>
</dbReference>
<dbReference type="InterPro" id="IPR013094">
    <property type="entry name" value="AB_hydrolase_3"/>
</dbReference>
<keyword evidence="2" id="KW-0378">Hydrolase</keyword>
<comment type="similarity">
    <text evidence="1">Belongs to the 'GDXG' lipolytic enzyme family.</text>
</comment>
<dbReference type="GO" id="GO:0016787">
    <property type="term" value="F:hydrolase activity"/>
    <property type="evidence" value="ECO:0007669"/>
    <property type="project" value="UniProtKB-KW"/>
</dbReference>
<evidence type="ECO:0000313" key="4">
    <source>
        <dbReference type="EMBL" id="EUC65122.1"/>
    </source>
</evidence>
<dbReference type="PANTHER" id="PTHR48081:SF8">
    <property type="entry name" value="ALPHA_BETA HYDROLASE FOLD-3 DOMAIN-CONTAINING PROTEIN-RELATED"/>
    <property type="match status" value="1"/>
</dbReference>
<dbReference type="InterPro" id="IPR002168">
    <property type="entry name" value="Lipase_GDXG_HIS_AS"/>
</dbReference>
<dbReference type="SUPFAM" id="SSF53474">
    <property type="entry name" value="alpha/beta-Hydrolases"/>
    <property type="match status" value="1"/>
</dbReference>
<dbReference type="Proteomes" id="UP000030108">
    <property type="component" value="Unassembled WGS sequence"/>
</dbReference>
<feature type="domain" description="Alpha/beta hydrolase fold-3" evidence="3">
    <location>
        <begin position="89"/>
        <end position="305"/>
    </location>
</feature>
<evidence type="ECO:0000259" key="3">
    <source>
        <dbReference type="Pfam" id="PF07859"/>
    </source>
</evidence>
<evidence type="ECO:0000256" key="1">
    <source>
        <dbReference type="ARBA" id="ARBA00010515"/>
    </source>
</evidence>
<evidence type="ECO:0000256" key="2">
    <source>
        <dbReference type="ARBA" id="ARBA00022801"/>
    </source>
</evidence>
<organism evidence="4 5">
    <name type="scientific">Rhizoctonia solani AG-3 Rhs1AP</name>
    <dbReference type="NCBI Taxonomy" id="1086054"/>
    <lineage>
        <taxon>Eukaryota</taxon>
        <taxon>Fungi</taxon>
        <taxon>Dikarya</taxon>
        <taxon>Basidiomycota</taxon>
        <taxon>Agaricomycotina</taxon>
        <taxon>Agaricomycetes</taxon>
        <taxon>Cantharellales</taxon>
        <taxon>Ceratobasidiaceae</taxon>
        <taxon>Rhizoctonia</taxon>
    </lineage>
</organism>
<comment type="caution">
    <text evidence="4">The sequence shown here is derived from an EMBL/GenBank/DDBJ whole genome shotgun (WGS) entry which is preliminary data.</text>
</comment>
<dbReference type="PANTHER" id="PTHR48081">
    <property type="entry name" value="AB HYDROLASE SUPERFAMILY PROTEIN C4A8.06C"/>
    <property type="match status" value="1"/>
</dbReference>
<dbReference type="InterPro" id="IPR050300">
    <property type="entry name" value="GDXG_lipolytic_enzyme"/>
</dbReference>
<reference evidence="5" key="1">
    <citation type="journal article" date="2014" name="Genome Announc.">
        <title>Draft genome sequence of the plant-pathogenic soil fungus Rhizoctonia solani anastomosis group 3 strain Rhs1AP.</title>
        <authorList>
            <person name="Cubeta M.A."/>
            <person name="Thomas E."/>
            <person name="Dean R.A."/>
            <person name="Jabaji S."/>
            <person name="Neate S.M."/>
            <person name="Tavantzis S."/>
            <person name="Toda T."/>
            <person name="Vilgalys R."/>
            <person name="Bharathan N."/>
            <person name="Fedorova-Abrams N."/>
            <person name="Pakala S.B."/>
            <person name="Pakala S.M."/>
            <person name="Zafar N."/>
            <person name="Joardar V."/>
            <person name="Losada L."/>
            <person name="Nierman W.C."/>
        </authorList>
    </citation>
    <scope>NUCLEOTIDE SEQUENCE [LARGE SCALE GENOMIC DNA]</scope>
    <source>
        <strain evidence="5">AG-3</strain>
    </source>
</reference>
<sequence length="332" mass="36413">MTNTIQIPQNVLEQLDPEFRQFVQSSKIVPTPSPGLQWSPSFRQSLYSGDLGSTEPIAVGSTRTIQLGHFSIRVMTPPGKKPSQGWPVLLNLHGGGWVFGDAATDDTSLSKLCIATQCVTVSVEYRLAPEHPFPAGLNDSWDALVWLSKEAEHEIGIDPKRIAIMGTSAGGNLAAVVAQRASLASPRIPLVFQALLVPVLNASFSADDRSGWTTSMVEHEDNWVLPTSAVFWFRDLYVSNEGDRVKPEVSPCYQEDKLAYEGMPPTRILVAEMDPLRSEGEMYGAKLQTYGVPVTLRTLKGIPHTGVVADRVCGEVRKHFEELVDALRKAFV</sequence>
<proteinExistence type="inferred from homology"/>
<dbReference type="Pfam" id="PF07859">
    <property type="entry name" value="Abhydrolase_3"/>
    <property type="match status" value="1"/>
</dbReference>
<dbReference type="InterPro" id="IPR029058">
    <property type="entry name" value="AB_hydrolase_fold"/>
</dbReference>
<gene>
    <name evidence="4" type="ORF">RSOL_498230</name>
</gene>
<dbReference type="AlphaFoldDB" id="X8JMU3"/>
<dbReference type="OrthoDB" id="408631at2759"/>